<dbReference type="Proteomes" id="UP001054889">
    <property type="component" value="Unassembled WGS sequence"/>
</dbReference>
<evidence type="ECO:0000313" key="2">
    <source>
        <dbReference type="Proteomes" id="UP001054889"/>
    </source>
</evidence>
<dbReference type="AlphaFoldDB" id="A0AAV5G362"/>
<protein>
    <submittedName>
        <fullName evidence="1">Uncharacterized protein</fullName>
    </submittedName>
</protein>
<accession>A0AAV5G362</accession>
<keyword evidence="2" id="KW-1185">Reference proteome</keyword>
<gene>
    <name evidence="1" type="primary">gn00376</name>
    <name evidence="1" type="ORF">PR202_gn00376</name>
</gene>
<proteinExistence type="predicted"/>
<organism evidence="1 2">
    <name type="scientific">Eleusine coracana subsp. coracana</name>
    <dbReference type="NCBI Taxonomy" id="191504"/>
    <lineage>
        <taxon>Eukaryota</taxon>
        <taxon>Viridiplantae</taxon>
        <taxon>Streptophyta</taxon>
        <taxon>Embryophyta</taxon>
        <taxon>Tracheophyta</taxon>
        <taxon>Spermatophyta</taxon>
        <taxon>Magnoliopsida</taxon>
        <taxon>Liliopsida</taxon>
        <taxon>Poales</taxon>
        <taxon>Poaceae</taxon>
        <taxon>PACMAD clade</taxon>
        <taxon>Chloridoideae</taxon>
        <taxon>Cynodonteae</taxon>
        <taxon>Eleusininae</taxon>
        <taxon>Eleusine</taxon>
    </lineage>
</organism>
<evidence type="ECO:0000313" key="1">
    <source>
        <dbReference type="EMBL" id="GJN41052.1"/>
    </source>
</evidence>
<reference evidence="1" key="1">
    <citation type="journal article" date="2018" name="DNA Res.">
        <title>Multiple hybrid de novo genome assembly of finger millet, an orphan allotetraploid crop.</title>
        <authorList>
            <person name="Hatakeyama M."/>
            <person name="Aluri S."/>
            <person name="Balachadran M.T."/>
            <person name="Sivarajan S.R."/>
            <person name="Patrignani A."/>
            <person name="Gruter S."/>
            <person name="Poveda L."/>
            <person name="Shimizu-Inatsugi R."/>
            <person name="Baeten J."/>
            <person name="Francoijs K.J."/>
            <person name="Nataraja K.N."/>
            <person name="Reddy Y.A.N."/>
            <person name="Phadnis S."/>
            <person name="Ravikumar R.L."/>
            <person name="Schlapbach R."/>
            <person name="Sreeman S.M."/>
            <person name="Shimizu K.K."/>
        </authorList>
    </citation>
    <scope>NUCLEOTIDE SEQUENCE</scope>
</reference>
<reference evidence="1" key="2">
    <citation type="submission" date="2021-12" db="EMBL/GenBank/DDBJ databases">
        <title>Resequencing data analysis of finger millet.</title>
        <authorList>
            <person name="Hatakeyama M."/>
            <person name="Aluri S."/>
            <person name="Balachadran M.T."/>
            <person name="Sivarajan S.R."/>
            <person name="Poveda L."/>
            <person name="Shimizu-Inatsugi R."/>
            <person name="Schlapbach R."/>
            <person name="Sreeman S.M."/>
            <person name="Shimizu K.K."/>
        </authorList>
    </citation>
    <scope>NUCLEOTIDE SEQUENCE</scope>
</reference>
<dbReference type="EMBL" id="BQKI01000199">
    <property type="protein sequence ID" value="GJN41052.1"/>
    <property type="molecule type" value="Genomic_DNA"/>
</dbReference>
<name>A0AAV5G362_ELECO</name>
<comment type="caution">
    <text evidence="1">The sequence shown here is derived from an EMBL/GenBank/DDBJ whole genome shotgun (WGS) entry which is preliminary data.</text>
</comment>
<sequence length="77" mass="8861">MGIMTASFIMAVEDEPGTTYGRLLRSMRARICDEQGNRRLHGRLGSFVRWMIMPGSMQEPQMCSSVAFDIYQKPFLR</sequence>